<evidence type="ECO:0000256" key="1">
    <source>
        <dbReference type="ARBA" id="ARBA00007378"/>
    </source>
</evidence>
<dbReference type="AlphaFoldDB" id="A0AA39JYA2"/>
<dbReference type="Gene3D" id="2.20.25.10">
    <property type="match status" value="1"/>
</dbReference>
<dbReference type="PANTHER" id="PTHR33797:SF2">
    <property type="entry name" value="ORGANIC HYDROPEROXIDE RESISTANCE PROTEIN-LIKE"/>
    <property type="match status" value="1"/>
</dbReference>
<reference evidence="2" key="1">
    <citation type="submission" date="2023-06" db="EMBL/GenBank/DDBJ databases">
        <authorList>
            <consortium name="Lawrence Berkeley National Laboratory"/>
            <person name="Ahrendt S."/>
            <person name="Sahu N."/>
            <person name="Indic B."/>
            <person name="Wong-Bajracharya J."/>
            <person name="Merenyi Z."/>
            <person name="Ke H.-M."/>
            <person name="Monk M."/>
            <person name="Kocsube S."/>
            <person name="Drula E."/>
            <person name="Lipzen A."/>
            <person name="Balint B."/>
            <person name="Henrissat B."/>
            <person name="Andreopoulos B."/>
            <person name="Martin F.M."/>
            <person name="Harder C.B."/>
            <person name="Rigling D."/>
            <person name="Ford K.L."/>
            <person name="Foster G.D."/>
            <person name="Pangilinan J."/>
            <person name="Papanicolaou A."/>
            <person name="Barry K."/>
            <person name="LaButti K."/>
            <person name="Viragh M."/>
            <person name="Koriabine M."/>
            <person name="Yan M."/>
            <person name="Riley R."/>
            <person name="Champramary S."/>
            <person name="Plett K.L."/>
            <person name="Tsai I.J."/>
            <person name="Slot J."/>
            <person name="Sipos G."/>
            <person name="Plett J."/>
            <person name="Nagy L.G."/>
            <person name="Grigoriev I.V."/>
        </authorList>
    </citation>
    <scope>NUCLEOTIDE SEQUENCE</scope>
    <source>
        <strain evidence="2">FPL87.14</strain>
    </source>
</reference>
<comment type="similarity">
    <text evidence="1">Belongs to the OsmC/Ohr family.</text>
</comment>
<dbReference type="InterPro" id="IPR019953">
    <property type="entry name" value="OHR"/>
</dbReference>
<dbReference type="NCBIfam" id="TIGR03561">
    <property type="entry name" value="organ_hyd_perox"/>
    <property type="match status" value="1"/>
</dbReference>
<accession>A0AA39JYA2</accession>
<evidence type="ECO:0000313" key="2">
    <source>
        <dbReference type="EMBL" id="KAK0448813.1"/>
    </source>
</evidence>
<dbReference type="PANTHER" id="PTHR33797">
    <property type="entry name" value="ORGANIC HYDROPEROXIDE RESISTANCE PROTEIN-LIKE"/>
    <property type="match status" value="1"/>
</dbReference>
<dbReference type="SUPFAM" id="SSF82784">
    <property type="entry name" value="OsmC-like"/>
    <property type="match status" value="1"/>
</dbReference>
<dbReference type="InterPro" id="IPR015946">
    <property type="entry name" value="KH_dom-like_a/b"/>
</dbReference>
<dbReference type="EMBL" id="JAUEPT010000009">
    <property type="protein sequence ID" value="KAK0448813.1"/>
    <property type="molecule type" value="Genomic_DNA"/>
</dbReference>
<evidence type="ECO:0000313" key="3">
    <source>
        <dbReference type="Proteomes" id="UP001175226"/>
    </source>
</evidence>
<organism evidence="2 3">
    <name type="scientific">Armillaria borealis</name>
    <dbReference type="NCBI Taxonomy" id="47425"/>
    <lineage>
        <taxon>Eukaryota</taxon>
        <taxon>Fungi</taxon>
        <taxon>Dikarya</taxon>
        <taxon>Basidiomycota</taxon>
        <taxon>Agaricomycotina</taxon>
        <taxon>Agaricomycetes</taxon>
        <taxon>Agaricomycetidae</taxon>
        <taxon>Agaricales</taxon>
        <taxon>Marasmiineae</taxon>
        <taxon>Physalacriaceae</taxon>
        <taxon>Armillaria</taxon>
    </lineage>
</organism>
<gene>
    <name evidence="2" type="ORF">EV421DRAFT_2078020</name>
</gene>
<protein>
    <submittedName>
        <fullName evidence="2">OsmC/Ohr family</fullName>
    </submittedName>
</protein>
<sequence length="166" mass="17618">MSISFMNAARHVSRSFIRPQLIRKVPSRTLVTLQSVKYTAHATAQGAGRNGTTKSNGLELNLATPKELGGTGQGENPEQLFAMGYSSCLLGAIQLVARGMGKTEMAKNAKVHVSVHLGEPKDMEGFGIGVDIKVEGIDDELLQAGHAFCPYSRALKHGAVVNVSTA</sequence>
<dbReference type="Pfam" id="PF02566">
    <property type="entry name" value="OsmC"/>
    <property type="match status" value="1"/>
</dbReference>
<keyword evidence="3" id="KW-1185">Reference proteome</keyword>
<dbReference type="InterPro" id="IPR036102">
    <property type="entry name" value="OsmC/Ohrsf"/>
</dbReference>
<dbReference type="Gene3D" id="3.30.300.20">
    <property type="match status" value="1"/>
</dbReference>
<proteinExistence type="inferred from homology"/>
<dbReference type="InterPro" id="IPR003718">
    <property type="entry name" value="OsmC/Ohr_fam"/>
</dbReference>
<dbReference type="Proteomes" id="UP001175226">
    <property type="component" value="Unassembled WGS sequence"/>
</dbReference>
<dbReference type="GO" id="GO:0006979">
    <property type="term" value="P:response to oxidative stress"/>
    <property type="evidence" value="ECO:0007669"/>
    <property type="project" value="InterPro"/>
</dbReference>
<comment type="caution">
    <text evidence="2">The sequence shown here is derived from an EMBL/GenBank/DDBJ whole genome shotgun (WGS) entry which is preliminary data.</text>
</comment>
<name>A0AA39JYA2_9AGAR</name>